<dbReference type="PROSITE" id="PS51257">
    <property type="entry name" value="PROKAR_LIPOPROTEIN"/>
    <property type="match status" value="1"/>
</dbReference>
<dbReference type="EMBL" id="JAFLCK010000022">
    <property type="protein sequence ID" value="MBN8661604.1"/>
    <property type="molecule type" value="Genomic_DNA"/>
</dbReference>
<dbReference type="InterPro" id="IPR058647">
    <property type="entry name" value="BSH_CzcB-like"/>
</dbReference>
<dbReference type="GO" id="GO:0022857">
    <property type="term" value="F:transmembrane transporter activity"/>
    <property type="evidence" value="ECO:0007669"/>
    <property type="project" value="InterPro"/>
</dbReference>
<feature type="coiled-coil region" evidence="3">
    <location>
        <begin position="131"/>
        <end position="196"/>
    </location>
</feature>
<feature type="domain" description="CzcB-like C-terminal circularly permuted SH3-like" evidence="6">
    <location>
        <begin position="351"/>
        <end position="404"/>
    </location>
</feature>
<dbReference type="GO" id="GO:0030313">
    <property type="term" value="C:cell envelope"/>
    <property type="evidence" value="ECO:0007669"/>
    <property type="project" value="TreeGrafter"/>
</dbReference>
<comment type="similarity">
    <text evidence="1">Belongs to the membrane fusion protein (MFP) (TC 8.A.1) family.</text>
</comment>
<evidence type="ECO:0000256" key="1">
    <source>
        <dbReference type="ARBA" id="ARBA00009477"/>
    </source>
</evidence>
<evidence type="ECO:0000259" key="6">
    <source>
        <dbReference type="Pfam" id="PF25975"/>
    </source>
</evidence>
<feature type="domain" description="CzcB-like barrel-sandwich hybrid" evidence="5">
    <location>
        <begin position="92"/>
        <end position="263"/>
    </location>
</feature>
<evidence type="ECO:0000313" key="7">
    <source>
        <dbReference type="EMBL" id="MBN8661604.1"/>
    </source>
</evidence>
<dbReference type="PANTHER" id="PTHR30097:SF4">
    <property type="entry name" value="SLR6042 PROTEIN"/>
    <property type="match status" value="1"/>
</dbReference>
<keyword evidence="2" id="KW-0813">Transport</keyword>
<gene>
    <name evidence="7" type="ORF">J0M35_14660</name>
</gene>
<dbReference type="Gene3D" id="2.40.50.100">
    <property type="match status" value="1"/>
</dbReference>
<dbReference type="InterPro" id="IPR051909">
    <property type="entry name" value="MFP_Cation_Efflux"/>
</dbReference>
<dbReference type="InterPro" id="IPR030190">
    <property type="entry name" value="MacA_alpha-hairpin_sf"/>
</dbReference>
<dbReference type="GO" id="GO:1990961">
    <property type="term" value="P:xenobiotic detoxification by transmembrane export across the plasma membrane"/>
    <property type="evidence" value="ECO:0007669"/>
    <property type="project" value="InterPro"/>
</dbReference>
<sequence length="417" mass="46428">MKEQRIIQAMVFGFLIGSLSACSQEDGIEPKAGLFKKPTSETRPNVSAEDPLKISSEQAKQMDLRTIEVVRRTLPEELKIPAVVQANPNMTTPVASLVPGRVEEVHVQHGDEIGKGQLLGLIRSDEVGQIESELISKLLELEAERKQYQVKMQLAEKIYERKKLLLEEKIGSRADLELAENELEQERAALRAISDKQSAATEACVQRLKLFGIERHEIDRVIKTREVHHLFEIRAPRSGVLTMRDADPGEIISAGKTLFIIADLSQVWLTAQLSERDVSKVKCGLSVKAQVEGYPNLEFPGHLNFIDSHIETETRTLPVRATIENKERILKPEMFGTLTIETGKASALFLPSKCVQQVGEASVVYVRKSGDFYERRVETGRSLGDNVEVLSGLNEGETVAEEGSLKLLGMALQRLSK</sequence>
<dbReference type="AlphaFoldDB" id="A0A8J7P8A1"/>
<dbReference type="Pfam" id="PF25973">
    <property type="entry name" value="BSH_CzcB"/>
    <property type="match status" value="1"/>
</dbReference>
<dbReference type="InterPro" id="IPR058649">
    <property type="entry name" value="CzcB_C"/>
</dbReference>
<protein>
    <submittedName>
        <fullName evidence="7">Efflux RND transporter periplasmic adaptor subunit</fullName>
    </submittedName>
</protein>
<dbReference type="InterPro" id="IPR006143">
    <property type="entry name" value="RND_pump_MFP"/>
</dbReference>
<proteinExistence type="inferred from homology"/>
<dbReference type="Pfam" id="PF25954">
    <property type="entry name" value="Beta-barrel_RND_2"/>
    <property type="match status" value="1"/>
</dbReference>
<accession>A0A8J7P8A1</accession>
<keyword evidence="3" id="KW-0175">Coiled coil</keyword>
<dbReference type="Proteomes" id="UP000664277">
    <property type="component" value="Unassembled WGS sequence"/>
</dbReference>
<dbReference type="SUPFAM" id="SSF111369">
    <property type="entry name" value="HlyD-like secretion proteins"/>
    <property type="match status" value="2"/>
</dbReference>
<evidence type="ECO:0000259" key="5">
    <source>
        <dbReference type="Pfam" id="PF25973"/>
    </source>
</evidence>
<dbReference type="GO" id="GO:0015679">
    <property type="term" value="P:plasma membrane copper ion transport"/>
    <property type="evidence" value="ECO:0007669"/>
    <property type="project" value="TreeGrafter"/>
</dbReference>
<evidence type="ECO:0000259" key="4">
    <source>
        <dbReference type="Pfam" id="PF25954"/>
    </source>
</evidence>
<dbReference type="Gene3D" id="6.10.140.1990">
    <property type="match status" value="1"/>
</dbReference>
<feature type="domain" description="CusB-like beta-barrel" evidence="4">
    <location>
        <begin position="266"/>
        <end position="342"/>
    </location>
</feature>
<comment type="caution">
    <text evidence="7">The sequence shown here is derived from an EMBL/GenBank/DDBJ whole genome shotgun (WGS) entry which is preliminary data.</text>
</comment>
<evidence type="ECO:0000256" key="3">
    <source>
        <dbReference type="SAM" id="Coils"/>
    </source>
</evidence>
<dbReference type="InterPro" id="IPR058792">
    <property type="entry name" value="Beta-barrel_RND_2"/>
</dbReference>
<organism evidence="7 8">
    <name type="scientific">Candidatus Obscuribacter phosphatis</name>
    <dbReference type="NCBI Taxonomy" id="1906157"/>
    <lineage>
        <taxon>Bacteria</taxon>
        <taxon>Bacillati</taxon>
        <taxon>Candidatus Melainabacteria</taxon>
        <taxon>Candidatus Obscuribacterales</taxon>
        <taxon>Candidatus Obscuribacteraceae</taxon>
        <taxon>Candidatus Obscuribacter</taxon>
    </lineage>
</organism>
<name>A0A8J7P8A1_9BACT</name>
<evidence type="ECO:0000256" key="2">
    <source>
        <dbReference type="ARBA" id="ARBA00022448"/>
    </source>
</evidence>
<dbReference type="FunFam" id="2.40.30.170:FF:000010">
    <property type="entry name" value="Efflux RND transporter periplasmic adaptor subunit"/>
    <property type="match status" value="1"/>
</dbReference>
<dbReference type="GO" id="GO:0060003">
    <property type="term" value="P:copper ion export"/>
    <property type="evidence" value="ECO:0007669"/>
    <property type="project" value="TreeGrafter"/>
</dbReference>
<dbReference type="GO" id="GO:0019898">
    <property type="term" value="C:extrinsic component of membrane"/>
    <property type="evidence" value="ECO:0007669"/>
    <property type="project" value="InterPro"/>
</dbReference>
<dbReference type="PANTHER" id="PTHR30097">
    <property type="entry name" value="CATION EFFLUX SYSTEM PROTEIN CUSB"/>
    <property type="match status" value="1"/>
</dbReference>
<dbReference type="NCBIfam" id="TIGR01730">
    <property type="entry name" value="RND_mfp"/>
    <property type="match status" value="1"/>
</dbReference>
<evidence type="ECO:0000313" key="8">
    <source>
        <dbReference type="Proteomes" id="UP000664277"/>
    </source>
</evidence>
<reference evidence="7" key="1">
    <citation type="submission" date="2021-02" db="EMBL/GenBank/DDBJ databases">
        <title>Genome-Resolved Metagenomics of a Microbial Community Performing Photosynthetic Biological Nutrient Removal.</title>
        <authorList>
            <person name="Mcdaniel E.A."/>
        </authorList>
    </citation>
    <scope>NUCLEOTIDE SEQUENCE</scope>
    <source>
        <strain evidence="7">UWPOB_OBS1</strain>
    </source>
</reference>
<dbReference type="Pfam" id="PF25975">
    <property type="entry name" value="CzcB_C"/>
    <property type="match status" value="1"/>
</dbReference>
<dbReference type="Gene3D" id="2.40.30.170">
    <property type="match status" value="1"/>
</dbReference>
<dbReference type="Gene3D" id="2.40.420.20">
    <property type="match status" value="1"/>
</dbReference>
<dbReference type="GO" id="GO:1990195">
    <property type="term" value="C:macrolide transmembrane transporter complex"/>
    <property type="evidence" value="ECO:0007669"/>
    <property type="project" value="InterPro"/>
</dbReference>